<evidence type="ECO:0000259" key="1">
    <source>
        <dbReference type="Pfam" id="PF04248"/>
    </source>
</evidence>
<dbReference type="InterPro" id="IPR007361">
    <property type="entry name" value="DUF427"/>
</dbReference>
<dbReference type="Proteomes" id="UP001165092">
    <property type="component" value="Unassembled WGS sequence"/>
</dbReference>
<evidence type="ECO:0000313" key="2">
    <source>
        <dbReference type="EMBL" id="GLU47999.1"/>
    </source>
</evidence>
<dbReference type="AlphaFoldDB" id="A0A9W6P5W3"/>
<proteinExistence type="predicted"/>
<dbReference type="Pfam" id="PF04248">
    <property type="entry name" value="NTP_transf_9"/>
    <property type="match status" value="2"/>
</dbReference>
<gene>
    <name evidence="2" type="ORF">Nans01_23500</name>
</gene>
<dbReference type="PANTHER" id="PTHR34310">
    <property type="entry name" value="DUF427 DOMAIN PROTEIN (AFU_ORTHOLOGUE AFUA_3G02220)"/>
    <property type="match status" value="1"/>
</dbReference>
<dbReference type="InterPro" id="IPR038694">
    <property type="entry name" value="DUF427_sf"/>
</dbReference>
<dbReference type="RefSeq" id="WP_285759329.1">
    <property type="nucleotide sequence ID" value="NZ_BSQG01000003.1"/>
</dbReference>
<dbReference type="PANTHER" id="PTHR34310:SF9">
    <property type="entry name" value="BLR5716 PROTEIN"/>
    <property type="match status" value="1"/>
</dbReference>
<comment type="caution">
    <text evidence="2">The sequence shown here is derived from an EMBL/GenBank/DDBJ whole genome shotgun (WGS) entry which is preliminary data.</text>
</comment>
<accession>A0A9W6P5W3</accession>
<dbReference type="Gene3D" id="2.170.150.40">
    <property type="entry name" value="Domain of unknown function (DUF427)"/>
    <property type="match status" value="2"/>
</dbReference>
<sequence>MEESTSHTIHNGEPTMSLTFGAGPLAAHPPKTVNYRLESPAHALFMHPFARRVRALREGKVVLDTDRGFLLHETGLQPVLYAPVEDFAEELLTPTDHTTHCPFKGDASYHSLTVGETTVDNAVWSYPDPTPEALWLRGLASLYWDAADTWLDEDERVRGHLRDPYHRVDVRSSTRLVRVALGDTTLALTSSPKVLSETGLPNRLYIPLADVHQEYLAPSRTRTHCPYKGDAVYHDVRVGGTVASDAAWSYRRTLKDGYDVRDHVCFLHDDLTVTEELQP</sequence>
<protein>
    <recommendedName>
        <fullName evidence="1">DUF427 domain-containing protein</fullName>
    </recommendedName>
</protein>
<feature type="domain" description="DUF427" evidence="1">
    <location>
        <begin position="53"/>
        <end position="144"/>
    </location>
</feature>
<feature type="domain" description="DUF427" evidence="1">
    <location>
        <begin position="177"/>
        <end position="268"/>
    </location>
</feature>
<reference evidence="2" key="1">
    <citation type="submission" date="2023-02" db="EMBL/GenBank/DDBJ databases">
        <title>Nocardiopsis ansamitocini NBRC 112285.</title>
        <authorList>
            <person name="Ichikawa N."/>
            <person name="Sato H."/>
            <person name="Tonouchi N."/>
        </authorList>
    </citation>
    <scope>NUCLEOTIDE SEQUENCE</scope>
    <source>
        <strain evidence="2">NBRC 112285</strain>
    </source>
</reference>
<name>A0A9W6P5W3_9ACTN</name>
<organism evidence="2 3">
    <name type="scientific">Nocardiopsis ansamitocini</name>
    <dbReference type="NCBI Taxonomy" id="1670832"/>
    <lineage>
        <taxon>Bacteria</taxon>
        <taxon>Bacillati</taxon>
        <taxon>Actinomycetota</taxon>
        <taxon>Actinomycetes</taxon>
        <taxon>Streptosporangiales</taxon>
        <taxon>Nocardiopsidaceae</taxon>
        <taxon>Nocardiopsis</taxon>
    </lineage>
</organism>
<dbReference type="EMBL" id="BSQG01000003">
    <property type="protein sequence ID" value="GLU47999.1"/>
    <property type="molecule type" value="Genomic_DNA"/>
</dbReference>
<keyword evidence="3" id="KW-1185">Reference proteome</keyword>
<evidence type="ECO:0000313" key="3">
    <source>
        <dbReference type="Proteomes" id="UP001165092"/>
    </source>
</evidence>